<evidence type="ECO:0000256" key="5">
    <source>
        <dbReference type="ARBA" id="ARBA00022692"/>
    </source>
</evidence>
<evidence type="ECO:0000256" key="12">
    <source>
        <dbReference type="ARBA" id="ARBA00023157"/>
    </source>
</evidence>
<evidence type="ECO:0000313" key="15">
    <source>
        <dbReference type="EMBL" id="SDY45301.1"/>
    </source>
</evidence>
<dbReference type="Pfam" id="PF02485">
    <property type="entry name" value="Branch"/>
    <property type="match status" value="1"/>
</dbReference>
<evidence type="ECO:0000256" key="10">
    <source>
        <dbReference type="ARBA" id="ARBA00023034"/>
    </source>
</evidence>
<dbReference type="GO" id="GO:0016020">
    <property type="term" value="C:membrane"/>
    <property type="evidence" value="ECO:0007669"/>
    <property type="project" value="InterPro"/>
</dbReference>
<keyword evidence="16" id="KW-1185">Reference proteome</keyword>
<keyword evidence="4" id="KW-0808">Transferase</keyword>
<dbReference type="PANTHER" id="PTHR46025:SF3">
    <property type="entry name" value="XYLOSYLTRANSFERASE OXT"/>
    <property type="match status" value="1"/>
</dbReference>
<evidence type="ECO:0000256" key="3">
    <source>
        <dbReference type="ARBA" id="ARBA00022676"/>
    </source>
</evidence>
<keyword evidence="6" id="KW-0479">Metal-binding</keyword>
<evidence type="ECO:0000256" key="6">
    <source>
        <dbReference type="ARBA" id="ARBA00022723"/>
    </source>
</evidence>
<evidence type="ECO:0000256" key="11">
    <source>
        <dbReference type="ARBA" id="ARBA00023136"/>
    </source>
</evidence>
<reference evidence="15 16" key="1">
    <citation type="submission" date="2016-10" db="EMBL/GenBank/DDBJ databases">
        <authorList>
            <person name="de Groot N.N."/>
        </authorList>
    </citation>
    <scope>NUCLEOTIDE SEQUENCE [LARGE SCALE GENOMIC DNA]</scope>
    <source>
        <strain evidence="15 16">DSM 21650</strain>
    </source>
</reference>
<keyword evidence="11" id="KW-0472">Membrane</keyword>
<evidence type="ECO:0000256" key="14">
    <source>
        <dbReference type="ARBA" id="ARBA00042865"/>
    </source>
</evidence>
<evidence type="ECO:0000256" key="2">
    <source>
        <dbReference type="ARBA" id="ARBA00004648"/>
    </source>
</evidence>
<sequence>MKIGYLILAHKSPNQLKRLVNRLYVSDSVIYIHLDKKTKELDFYEALADKKDVKFIKNNIVANWGGFSLVEATLIGLREMLKNHKDIEYISLLSGLDYPIKSNRYIADYFKKRRGKEFIHFDPFPTKELQDGGMDRIEYYYDYDNNIMRKDKYELEMKAMGVKRKFIKGLKPYHGSQWWSLTRQCLEYVLDYIDNNKEIINFYRYTRFSDEQIFQTVIMNSGFSKNVINNNLRYIDWSNINKKTLHWIDNPPHPKILTASDYNLLIKSRHLFARKFEEEVDRNILDKIDTFL</sequence>
<gene>
    <name evidence="15" type="ORF">SAMN05660462_00075</name>
</gene>
<keyword evidence="3" id="KW-0328">Glycosyltransferase</keyword>
<keyword evidence="10" id="KW-0333">Golgi apparatus</keyword>
<accession>A0A1H3JZJ2</accession>
<dbReference type="AlphaFoldDB" id="A0A1H3JZJ2"/>
<keyword evidence="9" id="KW-1133">Transmembrane helix</keyword>
<dbReference type="GO" id="GO:0015012">
    <property type="term" value="P:heparan sulfate proteoglycan biosynthetic process"/>
    <property type="evidence" value="ECO:0007669"/>
    <property type="project" value="TreeGrafter"/>
</dbReference>
<organism evidence="15 16">
    <name type="scientific">Proteiniborus ethanoligenes</name>
    <dbReference type="NCBI Taxonomy" id="415015"/>
    <lineage>
        <taxon>Bacteria</taxon>
        <taxon>Bacillati</taxon>
        <taxon>Bacillota</taxon>
        <taxon>Clostridia</taxon>
        <taxon>Eubacteriales</taxon>
        <taxon>Proteiniborus</taxon>
    </lineage>
</organism>
<name>A0A1H3JZJ2_9FIRM</name>
<proteinExistence type="predicted"/>
<protein>
    <recommendedName>
        <fullName evidence="14">Peptide O-xylosyltransferase</fullName>
    </recommendedName>
</protein>
<keyword evidence="8" id="KW-0735">Signal-anchor</keyword>
<dbReference type="EMBL" id="FNQE01000001">
    <property type="protein sequence ID" value="SDY45301.1"/>
    <property type="molecule type" value="Genomic_DNA"/>
</dbReference>
<evidence type="ECO:0000313" key="16">
    <source>
        <dbReference type="Proteomes" id="UP000198625"/>
    </source>
</evidence>
<comment type="subcellular location">
    <subcellularLocation>
        <location evidence="2">Endoplasmic reticulum membrane</location>
        <topology evidence="2">Single-pass type II membrane protein</topology>
    </subcellularLocation>
    <subcellularLocation>
        <location evidence="1">Golgi apparatus membrane</location>
        <topology evidence="1">Single-pass type II membrane protein</topology>
    </subcellularLocation>
</comment>
<keyword evidence="13" id="KW-0325">Glycoprotein</keyword>
<evidence type="ECO:0000256" key="9">
    <source>
        <dbReference type="ARBA" id="ARBA00022989"/>
    </source>
</evidence>
<dbReference type="RefSeq" id="WP_091725656.1">
    <property type="nucleotide sequence ID" value="NZ_FNQE01000001.1"/>
</dbReference>
<dbReference type="PANTHER" id="PTHR46025">
    <property type="entry name" value="XYLOSYLTRANSFERASE OXT"/>
    <property type="match status" value="1"/>
</dbReference>
<keyword evidence="7" id="KW-0256">Endoplasmic reticulum</keyword>
<dbReference type="GO" id="GO:0046872">
    <property type="term" value="F:metal ion binding"/>
    <property type="evidence" value="ECO:0007669"/>
    <property type="project" value="UniProtKB-KW"/>
</dbReference>
<evidence type="ECO:0000256" key="1">
    <source>
        <dbReference type="ARBA" id="ARBA00004323"/>
    </source>
</evidence>
<keyword evidence="12" id="KW-1015">Disulfide bond</keyword>
<keyword evidence="5" id="KW-0812">Transmembrane</keyword>
<dbReference type="GO" id="GO:0030158">
    <property type="term" value="F:protein xylosyltransferase activity"/>
    <property type="evidence" value="ECO:0007669"/>
    <property type="project" value="InterPro"/>
</dbReference>
<evidence type="ECO:0000256" key="8">
    <source>
        <dbReference type="ARBA" id="ARBA00022968"/>
    </source>
</evidence>
<dbReference type="InterPro" id="IPR003406">
    <property type="entry name" value="Glyco_trans_14"/>
</dbReference>
<evidence type="ECO:0000256" key="4">
    <source>
        <dbReference type="ARBA" id="ARBA00022679"/>
    </source>
</evidence>
<dbReference type="InterPro" id="IPR043538">
    <property type="entry name" value="XYLT"/>
</dbReference>
<evidence type="ECO:0000256" key="13">
    <source>
        <dbReference type="ARBA" id="ARBA00023180"/>
    </source>
</evidence>
<dbReference type="Proteomes" id="UP000198625">
    <property type="component" value="Unassembled WGS sequence"/>
</dbReference>
<dbReference type="OrthoDB" id="7943907at2"/>
<dbReference type="STRING" id="415015.SAMN05660462_00075"/>
<evidence type="ECO:0000256" key="7">
    <source>
        <dbReference type="ARBA" id="ARBA00022824"/>
    </source>
</evidence>
<dbReference type="GO" id="GO:0050650">
    <property type="term" value="P:chondroitin sulfate proteoglycan biosynthetic process"/>
    <property type="evidence" value="ECO:0007669"/>
    <property type="project" value="TreeGrafter"/>
</dbReference>